<gene>
    <name evidence="2" type="ORF">TCM_010591</name>
</gene>
<proteinExistence type="predicted"/>
<evidence type="ECO:0000313" key="2">
    <source>
        <dbReference type="EMBL" id="EOY00669.1"/>
    </source>
</evidence>
<sequence>MADSYAKSHISPAENLLSSYYIHHSDLHGSVVINPKLAVANYMSWSRAFLLALSICKKRGFIDGTIKKPSEANSLFEDWSRCNILIVTWLLESLTPKIASNVLDMDSAKEILETLKNRFSQPYETIICNLQFQLRNILQGTRSVNTYFTELNSVWQELKNFRPLPQCDYEGRKNNCYKKYADQQNKDAVFCFLNGLNESFSCLRSHILMLKPFLSIDQAYSLVIKKMLQRSLILQSPVENSTMATVITEEKRKNTNLVCSHCGKKGHSKEKYYCIIGFPENFKFTKLKRNMRKGGSSVNSAISGSEQDEYDETVTNSISQLSLTKAQIQKLMTLIS</sequence>
<evidence type="ECO:0000313" key="3">
    <source>
        <dbReference type="Proteomes" id="UP000026915"/>
    </source>
</evidence>
<feature type="domain" description="Retrotransposon Copia-like N-terminal" evidence="1">
    <location>
        <begin position="23"/>
        <end position="70"/>
    </location>
</feature>
<dbReference type="AlphaFoldDB" id="A0A061EEL0"/>
<protein>
    <recommendedName>
        <fullName evidence="1">Retrotransposon Copia-like N-terminal domain-containing protein</fullName>
    </recommendedName>
</protein>
<keyword evidence="3" id="KW-1185">Reference proteome</keyword>
<dbReference type="Gramene" id="EOY00669">
    <property type="protein sequence ID" value="EOY00669"/>
    <property type="gene ID" value="TCM_010591"/>
</dbReference>
<dbReference type="PANTHER" id="PTHR37610">
    <property type="entry name" value="CCHC-TYPE DOMAIN-CONTAINING PROTEIN"/>
    <property type="match status" value="1"/>
</dbReference>
<dbReference type="PANTHER" id="PTHR37610:SF94">
    <property type="entry name" value="RETROTRANSPOSON COPIA-LIKE N-TERMINAL DOMAIN-CONTAINING PROTEIN"/>
    <property type="match status" value="1"/>
</dbReference>
<dbReference type="InParanoid" id="A0A061EEL0"/>
<organism evidence="2 3">
    <name type="scientific">Theobroma cacao</name>
    <name type="common">Cacao</name>
    <name type="synonym">Cocoa</name>
    <dbReference type="NCBI Taxonomy" id="3641"/>
    <lineage>
        <taxon>Eukaryota</taxon>
        <taxon>Viridiplantae</taxon>
        <taxon>Streptophyta</taxon>
        <taxon>Embryophyta</taxon>
        <taxon>Tracheophyta</taxon>
        <taxon>Spermatophyta</taxon>
        <taxon>Magnoliopsida</taxon>
        <taxon>eudicotyledons</taxon>
        <taxon>Gunneridae</taxon>
        <taxon>Pentapetalae</taxon>
        <taxon>rosids</taxon>
        <taxon>malvids</taxon>
        <taxon>Malvales</taxon>
        <taxon>Malvaceae</taxon>
        <taxon>Byttnerioideae</taxon>
        <taxon>Theobroma</taxon>
    </lineage>
</organism>
<dbReference type="OMA" id="PLSACEC"/>
<evidence type="ECO:0000259" key="1">
    <source>
        <dbReference type="Pfam" id="PF14244"/>
    </source>
</evidence>
<accession>A0A061EEL0</accession>
<dbReference type="HOGENOM" id="CLU_071438_0_0_1"/>
<dbReference type="Pfam" id="PF14244">
    <property type="entry name" value="Retrotran_gag_3"/>
    <property type="match status" value="1"/>
</dbReference>
<reference evidence="2 3" key="1">
    <citation type="journal article" date="2013" name="Genome Biol.">
        <title>The genome sequence of the most widely cultivated cacao type and its use to identify candidate genes regulating pod color.</title>
        <authorList>
            <person name="Motamayor J.C."/>
            <person name="Mockaitis K."/>
            <person name="Schmutz J."/>
            <person name="Haiminen N."/>
            <person name="Iii D.L."/>
            <person name="Cornejo O."/>
            <person name="Findley S.D."/>
            <person name="Zheng P."/>
            <person name="Utro F."/>
            <person name="Royaert S."/>
            <person name="Saski C."/>
            <person name="Jenkins J."/>
            <person name="Podicheti R."/>
            <person name="Zhao M."/>
            <person name="Scheffler B.E."/>
            <person name="Stack J.C."/>
            <person name="Feltus F.A."/>
            <person name="Mustiga G.M."/>
            <person name="Amores F."/>
            <person name="Phillips W."/>
            <person name="Marelli J.P."/>
            <person name="May G.D."/>
            <person name="Shapiro H."/>
            <person name="Ma J."/>
            <person name="Bustamante C.D."/>
            <person name="Schnell R.J."/>
            <person name="Main D."/>
            <person name="Gilbert D."/>
            <person name="Parida L."/>
            <person name="Kuhn D.N."/>
        </authorList>
    </citation>
    <scope>NUCLEOTIDE SEQUENCE [LARGE SCALE GENOMIC DNA]</scope>
    <source>
        <strain evidence="3">cv. Matina 1-6</strain>
    </source>
</reference>
<name>A0A061EEL0_THECC</name>
<dbReference type="Proteomes" id="UP000026915">
    <property type="component" value="Chromosome 2"/>
</dbReference>
<dbReference type="eggNOG" id="KOG0017">
    <property type="taxonomic scope" value="Eukaryota"/>
</dbReference>
<dbReference type="InterPro" id="IPR029472">
    <property type="entry name" value="Copia-like_N"/>
</dbReference>
<dbReference type="EMBL" id="CM001880">
    <property type="protein sequence ID" value="EOY00669.1"/>
    <property type="molecule type" value="Genomic_DNA"/>
</dbReference>